<reference evidence="2" key="1">
    <citation type="journal article" date="2019" name="Plant Biotechnol. J.">
        <title>Genome sequencing of the Australian wild diploid species Gossypium australe highlights disease resistance and delayed gland morphogenesis.</title>
        <authorList>
            <person name="Cai Y."/>
            <person name="Cai X."/>
            <person name="Wang Q."/>
            <person name="Wang P."/>
            <person name="Zhang Y."/>
            <person name="Cai C."/>
            <person name="Xu Y."/>
            <person name="Wang K."/>
            <person name="Zhou Z."/>
            <person name="Wang C."/>
            <person name="Geng S."/>
            <person name="Li B."/>
            <person name="Dong Q."/>
            <person name="Hou Y."/>
            <person name="Wang H."/>
            <person name="Ai P."/>
            <person name="Liu Z."/>
            <person name="Yi F."/>
            <person name="Sun M."/>
            <person name="An G."/>
            <person name="Cheng J."/>
            <person name="Zhang Y."/>
            <person name="Shi Q."/>
            <person name="Xie Y."/>
            <person name="Shi X."/>
            <person name="Chang Y."/>
            <person name="Huang F."/>
            <person name="Chen Y."/>
            <person name="Hong S."/>
            <person name="Mi L."/>
            <person name="Sun Q."/>
            <person name="Zhang L."/>
            <person name="Zhou B."/>
            <person name="Peng R."/>
            <person name="Zhang X."/>
            <person name="Liu F."/>
        </authorList>
    </citation>
    <scope>NUCLEOTIDE SEQUENCE [LARGE SCALE GENOMIC DNA]</scope>
    <source>
        <strain evidence="2">cv. PA1801</strain>
    </source>
</reference>
<proteinExistence type="predicted"/>
<organism evidence="1 2">
    <name type="scientific">Gossypium australe</name>
    <dbReference type="NCBI Taxonomy" id="47621"/>
    <lineage>
        <taxon>Eukaryota</taxon>
        <taxon>Viridiplantae</taxon>
        <taxon>Streptophyta</taxon>
        <taxon>Embryophyta</taxon>
        <taxon>Tracheophyta</taxon>
        <taxon>Spermatophyta</taxon>
        <taxon>Magnoliopsida</taxon>
        <taxon>eudicotyledons</taxon>
        <taxon>Gunneridae</taxon>
        <taxon>Pentapetalae</taxon>
        <taxon>rosids</taxon>
        <taxon>malvids</taxon>
        <taxon>Malvales</taxon>
        <taxon>Malvaceae</taxon>
        <taxon>Malvoideae</taxon>
        <taxon>Gossypium</taxon>
    </lineage>
</organism>
<accession>A0A5B6W711</accession>
<evidence type="ECO:0000313" key="2">
    <source>
        <dbReference type="Proteomes" id="UP000325315"/>
    </source>
</evidence>
<keyword evidence="2" id="KW-1185">Reference proteome</keyword>
<comment type="caution">
    <text evidence="1">The sequence shown here is derived from an EMBL/GenBank/DDBJ whole genome shotgun (WGS) entry which is preliminary data.</text>
</comment>
<dbReference type="OrthoDB" id="1938712at2759"/>
<dbReference type="AlphaFoldDB" id="A0A5B6W711"/>
<evidence type="ECO:0000313" key="1">
    <source>
        <dbReference type="EMBL" id="KAA3477008.1"/>
    </source>
</evidence>
<sequence length="97" mass="11100">MPHLYGSQKLKELDVTERFESLLKDYEFVIDYHPGNANVVDDALSRISLFALRAMNTQLMVCDDGSILAELKAKPIGIDDCLRFQNRIFIPRNSKLI</sequence>
<name>A0A5B6W711_9ROSI</name>
<dbReference type="Proteomes" id="UP000325315">
    <property type="component" value="Unassembled WGS sequence"/>
</dbReference>
<dbReference type="EMBL" id="SMMG02000004">
    <property type="protein sequence ID" value="KAA3477008.1"/>
    <property type="molecule type" value="Genomic_DNA"/>
</dbReference>
<protein>
    <submittedName>
        <fullName evidence="1">Integrase</fullName>
    </submittedName>
</protein>
<gene>
    <name evidence="1" type="ORF">EPI10_010929</name>
</gene>